<feature type="transmembrane region" description="Helical" evidence="1">
    <location>
        <begin position="6"/>
        <end position="29"/>
    </location>
</feature>
<dbReference type="AlphaFoldDB" id="A0A7J8JVT3"/>
<keyword evidence="1" id="KW-0472">Membrane</keyword>
<dbReference type="EMBL" id="JACASF010000001">
    <property type="protein sequence ID" value="KAF6500976.1"/>
    <property type="molecule type" value="Genomic_DNA"/>
</dbReference>
<comment type="caution">
    <text evidence="2">The sequence shown here is derived from an EMBL/GenBank/DDBJ whole genome shotgun (WGS) entry which is preliminary data.</text>
</comment>
<keyword evidence="1" id="KW-0812">Transmembrane</keyword>
<name>A0A7J8JVT3_MOLMO</name>
<organism evidence="2 3">
    <name type="scientific">Molossus molossus</name>
    <name type="common">Pallas' mastiff bat</name>
    <name type="synonym">Vespertilio molossus</name>
    <dbReference type="NCBI Taxonomy" id="27622"/>
    <lineage>
        <taxon>Eukaryota</taxon>
        <taxon>Metazoa</taxon>
        <taxon>Chordata</taxon>
        <taxon>Craniata</taxon>
        <taxon>Vertebrata</taxon>
        <taxon>Euteleostomi</taxon>
        <taxon>Mammalia</taxon>
        <taxon>Eutheria</taxon>
        <taxon>Laurasiatheria</taxon>
        <taxon>Chiroptera</taxon>
        <taxon>Yangochiroptera</taxon>
        <taxon>Molossidae</taxon>
        <taxon>Molossus</taxon>
    </lineage>
</organism>
<dbReference type="InParanoid" id="A0A7J8JVT3"/>
<sequence length="142" mass="16366">MAGVNFYSSIICFVYLLCLLQCFCSLLLCQVTLLSQISLQSNLSCCGFLEKLILERGRKRERERERERERDLCERETGQQPMSYLHLPCSGMEPVCALTRYRTCNLGMCPDQESNLPHFGIRDEAPTSQATLARALWQFLIF</sequence>
<keyword evidence="3" id="KW-1185">Reference proteome</keyword>
<evidence type="ECO:0000313" key="3">
    <source>
        <dbReference type="Proteomes" id="UP000550707"/>
    </source>
</evidence>
<reference evidence="2 3" key="1">
    <citation type="journal article" date="2020" name="Nature">
        <title>Six reference-quality genomes reveal evolution of bat adaptations.</title>
        <authorList>
            <person name="Jebb D."/>
            <person name="Huang Z."/>
            <person name="Pippel M."/>
            <person name="Hughes G.M."/>
            <person name="Lavrichenko K."/>
            <person name="Devanna P."/>
            <person name="Winkler S."/>
            <person name="Jermiin L.S."/>
            <person name="Skirmuntt E.C."/>
            <person name="Katzourakis A."/>
            <person name="Burkitt-Gray L."/>
            <person name="Ray D.A."/>
            <person name="Sullivan K.A.M."/>
            <person name="Roscito J.G."/>
            <person name="Kirilenko B.M."/>
            <person name="Davalos L.M."/>
            <person name="Corthals A.P."/>
            <person name="Power M.L."/>
            <person name="Jones G."/>
            <person name="Ransome R.D."/>
            <person name="Dechmann D.K.N."/>
            <person name="Locatelli A.G."/>
            <person name="Puechmaille S.J."/>
            <person name="Fedrigo O."/>
            <person name="Jarvis E.D."/>
            <person name="Hiller M."/>
            <person name="Vernes S.C."/>
            <person name="Myers E.W."/>
            <person name="Teeling E.C."/>
        </authorList>
    </citation>
    <scope>NUCLEOTIDE SEQUENCE [LARGE SCALE GENOMIC DNA]</scope>
    <source>
        <strain evidence="2">MMolMol1</strain>
        <tissue evidence="2">Muscle</tissue>
    </source>
</reference>
<keyword evidence="1" id="KW-1133">Transmembrane helix</keyword>
<proteinExistence type="predicted"/>
<evidence type="ECO:0000313" key="2">
    <source>
        <dbReference type="EMBL" id="KAF6500976.1"/>
    </source>
</evidence>
<evidence type="ECO:0000256" key="1">
    <source>
        <dbReference type="SAM" id="Phobius"/>
    </source>
</evidence>
<gene>
    <name evidence="2" type="ORF">HJG59_007989</name>
</gene>
<accession>A0A7J8JVT3</accession>
<protein>
    <submittedName>
        <fullName evidence="2">Uncharacterized protein</fullName>
    </submittedName>
</protein>
<dbReference type="Proteomes" id="UP000550707">
    <property type="component" value="Unassembled WGS sequence"/>
</dbReference>